<evidence type="ECO:0000313" key="6">
    <source>
        <dbReference type="EMBL" id="EJK49433.1"/>
    </source>
</evidence>
<dbReference type="InterPro" id="IPR002893">
    <property type="entry name" value="Znf_MYND"/>
</dbReference>
<evidence type="ECO:0000313" key="7">
    <source>
        <dbReference type="Proteomes" id="UP000266841"/>
    </source>
</evidence>
<evidence type="ECO:0000256" key="3">
    <source>
        <dbReference type="ARBA" id="ARBA00022833"/>
    </source>
</evidence>
<keyword evidence="3" id="KW-0862">Zinc</keyword>
<accession>K0R7K2</accession>
<keyword evidence="7" id="KW-1185">Reference proteome</keyword>
<evidence type="ECO:0000256" key="4">
    <source>
        <dbReference type="PROSITE-ProRule" id="PRU00134"/>
    </source>
</evidence>
<feature type="domain" description="MYND-type" evidence="5">
    <location>
        <begin position="217"/>
        <end position="257"/>
    </location>
</feature>
<dbReference type="Proteomes" id="UP000266841">
    <property type="component" value="Unassembled WGS sequence"/>
</dbReference>
<dbReference type="AlphaFoldDB" id="K0R7K2"/>
<proteinExistence type="predicted"/>
<dbReference type="Gene3D" id="6.10.140.2220">
    <property type="match status" value="1"/>
</dbReference>
<dbReference type="eggNOG" id="ENOG502QWK5">
    <property type="taxonomic scope" value="Eukaryota"/>
</dbReference>
<comment type="caution">
    <text evidence="6">The sequence shown here is derived from an EMBL/GenBank/DDBJ whole genome shotgun (WGS) entry which is preliminary data.</text>
</comment>
<dbReference type="Pfam" id="PF01753">
    <property type="entry name" value="zf-MYND"/>
    <property type="match status" value="1"/>
</dbReference>
<dbReference type="GO" id="GO:0008270">
    <property type="term" value="F:zinc ion binding"/>
    <property type="evidence" value="ECO:0007669"/>
    <property type="project" value="UniProtKB-KW"/>
</dbReference>
<dbReference type="OrthoDB" id="265717at2759"/>
<reference evidence="6 7" key="1">
    <citation type="journal article" date="2012" name="Genome Biol.">
        <title>Genome and low-iron response of an oceanic diatom adapted to chronic iron limitation.</title>
        <authorList>
            <person name="Lommer M."/>
            <person name="Specht M."/>
            <person name="Roy A.S."/>
            <person name="Kraemer L."/>
            <person name="Andreson R."/>
            <person name="Gutowska M.A."/>
            <person name="Wolf J."/>
            <person name="Bergner S.V."/>
            <person name="Schilhabel M.B."/>
            <person name="Klostermeier U.C."/>
            <person name="Beiko R.G."/>
            <person name="Rosenstiel P."/>
            <person name="Hippler M."/>
            <person name="Laroche J."/>
        </authorList>
    </citation>
    <scope>NUCLEOTIDE SEQUENCE [LARGE SCALE GENOMIC DNA]</scope>
    <source>
        <strain evidence="6 7">CCMP1005</strain>
    </source>
</reference>
<evidence type="ECO:0000259" key="5">
    <source>
        <dbReference type="PROSITE" id="PS50865"/>
    </source>
</evidence>
<sequence>MPSRKKACGRQNRAKKEAIRTANLRSLWEPTLLASGVENSKLDVLPTCEHHLTLFPQIPQEGPAVSFMNHIAGRDFFNKAALSPNPHESVINTCFGSVELHFPGVQKEDNERALAIDLLLRFIRNVFVHEPRVEGEIWFHQCHRNEVVICCMINTLELLGTYSDPNVAKRRAVKTVNKLIGGNRRDVVKFVAKRLPCTCLKDLHRTAREKVKKVGLCAGCLKRYPRSELFVCTGCNYIEYCSRECQRNNWSHHKIGCGHPELMSRDLPEDYFSSSQGCITVTTFLR</sequence>
<dbReference type="PROSITE" id="PS01360">
    <property type="entry name" value="ZF_MYND_1"/>
    <property type="match status" value="1"/>
</dbReference>
<organism evidence="6 7">
    <name type="scientific">Thalassiosira oceanica</name>
    <name type="common">Marine diatom</name>
    <dbReference type="NCBI Taxonomy" id="159749"/>
    <lineage>
        <taxon>Eukaryota</taxon>
        <taxon>Sar</taxon>
        <taxon>Stramenopiles</taxon>
        <taxon>Ochrophyta</taxon>
        <taxon>Bacillariophyta</taxon>
        <taxon>Coscinodiscophyceae</taxon>
        <taxon>Thalassiosirophycidae</taxon>
        <taxon>Thalassiosirales</taxon>
        <taxon>Thalassiosiraceae</taxon>
        <taxon>Thalassiosira</taxon>
    </lineage>
</organism>
<dbReference type="EMBL" id="AGNL01044809">
    <property type="protein sequence ID" value="EJK49433.1"/>
    <property type="molecule type" value="Genomic_DNA"/>
</dbReference>
<protein>
    <recommendedName>
        <fullName evidence="5">MYND-type domain-containing protein</fullName>
    </recommendedName>
</protein>
<evidence type="ECO:0000256" key="1">
    <source>
        <dbReference type="ARBA" id="ARBA00022723"/>
    </source>
</evidence>
<dbReference type="PROSITE" id="PS50865">
    <property type="entry name" value="ZF_MYND_2"/>
    <property type="match status" value="1"/>
</dbReference>
<dbReference type="SUPFAM" id="SSF144232">
    <property type="entry name" value="HIT/MYND zinc finger-like"/>
    <property type="match status" value="1"/>
</dbReference>
<name>K0R7K2_THAOC</name>
<keyword evidence="1" id="KW-0479">Metal-binding</keyword>
<keyword evidence="2 4" id="KW-0863">Zinc-finger</keyword>
<evidence type="ECO:0000256" key="2">
    <source>
        <dbReference type="ARBA" id="ARBA00022771"/>
    </source>
</evidence>
<gene>
    <name evidence="6" type="ORF">THAOC_31694</name>
</gene>